<accession>A0A2D0ALT3</accession>
<evidence type="ECO:0000259" key="6">
    <source>
        <dbReference type="PROSITE" id="PS50931"/>
    </source>
</evidence>
<keyword evidence="4" id="KW-0804">Transcription</keyword>
<dbReference type="FunFam" id="1.10.10.10:FF:000001">
    <property type="entry name" value="LysR family transcriptional regulator"/>
    <property type="match status" value="1"/>
</dbReference>
<evidence type="ECO:0000256" key="2">
    <source>
        <dbReference type="ARBA" id="ARBA00023015"/>
    </source>
</evidence>
<dbReference type="PROSITE" id="PS50931">
    <property type="entry name" value="HTH_LYSR"/>
    <property type="match status" value="1"/>
</dbReference>
<dbReference type="GO" id="GO:0043565">
    <property type="term" value="F:sequence-specific DNA binding"/>
    <property type="evidence" value="ECO:0007669"/>
    <property type="project" value="TreeGrafter"/>
</dbReference>
<dbReference type="InterPro" id="IPR000847">
    <property type="entry name" value="LysR_HTH_N"/>
</dbReference>
<dbReference type="InterPro" id="IPR036390">
    <property type="entry name" value="WH_DNA-bd_sf"/>
</dbReference>
<keyword evidence="3" id="KW-0238">DNA-binding</keyword>
<dbReference type="GO" id="GO:0006351">
    <property type="term" value="P:DNA-templated transcription"/>
    <property type="evidence" value="ECO:0007669"/>
    <property type="project" value="TreeGrafter"/>
</dbReference>
<keyword evidence="2" id="KW-0805">Transcription regulation</keyword>
<sequence length="345" mass="37442">MFDKLRSMEVLVAVADAGSFAAAARALDLTPAMVGRHVQALETHLGARLIQRTTRQHRITEVGLAFTQDCRRVLEQVRWAETAVERSRSEPQGQLRVSVAVALGQVVIGPLVADFLMRHPQVSVELHLSDGVSDLLGEGFDAAIRIGPLHADGMVARPMRPYRMVIAGAPAYFERHGEPRTAADLARHACLSHSVWQRRSEWALSGGRQTLQWPQTARFTANQGDALRRAALRGLGLVLQPEVLLADDLAAGRLRAVLPDCVPPERPVHLIYPPDRQRLPKLGAFIDAMLAGWGPQTSTPGQTKSTPTRTPPTTTSTASTAPSARPAPRSTPARRATKAPARSGR</sequence>
<proteinExistence type="inferred from homology"/>
<evidence type="ECO:0000313" key="7">
    <source>
        <dbReference type="EMBL" id="OWQ83060.1"/>
    </source>
</evidence>
<keyword evidence="8" id="KW-1185">Reference proteome</keyword>
<evidence type="ECO:0000256" key="3">
    <source>
        <dbReference type="ARBA" id="ARBA00023125"/>
    </source>
</evidence>
<evidence type="ECO:0000313" key="8">
    <source>
        <dbReference type="Proteomes" id="UP000197468"/>
    </source>
</evidence>
<dbReference type="SUPFAM" id="SSF46785">
    <property type="entry name" value="Winged helix' DNA-binding domain"/>
    <property type="match status" value="1"/>
</dbReference>
<evidence type="ECO:0000256" key="5">
    <source>
        <dbReference type="SAM" id="MobiDB-lite"/>
    </source>
</evidence>
<dbReference type="InterPro" id="IPR058163">
    <property type="entry name" value="LysR-type_TF_proteobact-type"/>
</dbReference>
<dbReference type="Proteomes" id="UP000197468">
    <property type="component" value="Unassembled WGS sequence"/>
</dbReference>
<reference evidence="7 8" key="1">
    <citation type="journal article" date="2008" name="Int. J. Syst. Evol. Microbiol.">
        <title>Description of Roseateles aquatilis sp. nov. and Roseateles terrae sp. nov., in the class Betaproteobacteria, and emended description of the genus Roseateles.</title>
        <authorList>
            <person name="Gomila M."/>
            <person name="Bowien B."/>
            <person name="Falsen E."/>
            <person name="Moore E.R."/>
            <person name="Lalucat J."/>
        </authorList>
    </citation>
    <scope>NUCLEOTIDE SEQUENCE [LARGE SCALE GENOMIC DNA]</scope>
    <source>
        <strain evidence="7 8">CCUG 48205</strain>
    </source>
</reference>
<dbReference type="AlphaFoldDB" id="A0A2D0ALT3"/>
<dbReference type="SUPFAM" id="SSF53850">
    <property type="entry name" value="Periplasmic binding protein-like II"/>
    <property type="match status" value="1"/>
</dbReference>
<comment type="similarity">
    <text evidence="1">Belongs to the LysR transcriptional regulatory family.</text>
</comment>
<feature type="domain" description="HTH lysR-type" evidence="6">
    <location>
        <begin position="3"/>
        <end position="60"/>
    </location>
</feature>
<protein>
    <submittedName>
        <fullName evidence="7">LysR family transcriptional regulator</fullName>
    </submittedName>
</protein>
<dbReference type="PANTHER" id="PTHR30537">
    <property type="entry name" value="HTH-TYPE TRANSCRIPTIONAL REGULATOR"/>
    <property type="match status" value="1"/>
</dbReference>
<dbReference type="Gene3D" id="3.40.190.290">
    <property type="match status" value="1"/>
</dbReference>
<comment type="caution">
    <text evidence="7">The sequence shown here is derived from an EMBL/GenBank/DDBJ whole genome shotgun (WGS) entry which is preliminary data.</text>
</comment>
<dbReference type="Pfam" id="PF00126">
    <property type="entry name" value="HTH_1"/>
    <property type="match status" value="1"/>
</dbReference>
<gene>
    <name evidence="7" type="ORF">CDN99_27385</name>
</gene>
<feature type="region of interest" description="Disordered" evidence="5">
    <location>
        <begin position="293"/>
        <end position="345"/>
    </location>
</feature>
<dbReference type="EMBL" id="NIOF01000026">
    <property type="protein sequence ID" value="OWQ83060.1"/>
    <property type="molecule type" value="Genomic_DNA"/>
</dbReference>
<evidence type="ECO:0000256" key="4">
    <source>
        <dbReference type="ARBA" id="ARBA00023163"/>
    </source>
</evidence>
<dbReference type="Gene3D" id="1.10.10.10">
    <property type="entry name" value="Winged helix-like DNA-binding domain superfamily/Winged helix DNA-binding domain"/>
    <property type="match status" value="1"/>
</dbReference>
<dbReference type="PANTHER" id="PTHR30537:SF5">
    <property type="entry name" value="HTH-TYPE TRANSCRIPTIONAL ACTIVATOR TTDR-RELATED"/>
    <property type="match status" value="1"/>
</dbReference>
<evidence type="ECO:0000256" key="1">
    <source>
        <dbReference type="ARBA" id="ARBA00009437"/>
    </source>
</evidence>
<feature type="compositionally biased region" description="Low complexity" evidence="5">
    <location>
        <begin position="303"/>
        <end position="345"/>
    </location>
</feature>
<name>A0A2D0ALT3_9BURK</name>
<dbReference type="OrthoDB" id="9026421at2"/>
<dbReference type="RefSeq" id="WP_088388778.1">
    <property type="nucleotide sequence ID" value="NZ_NIOF01000026.1"/>
</dbReference>
<dbReference type="Pfam" id="PF03466">
    <property type="entry name" value="LysR_substrate"/>
    <property type="match status" value="1"/>
</dbReference>
<dbReference type="InterPro" id="IPR005119">
    <property type="entry name" value="LysR_subst-bd"/>
</dbReference>
<dbReference type="GO" id="GO:0003700">
    <property type="term" value="F:DNA-binding transcription factor activity"/>
    <property type="evidence" value="ECO:0007669"/>
    <property type="project" value="InterPro"/>
</dbReference>
<organism evidence="7 8">
    <name type="scientific">Roseateles aquatilis</name>
    <dbReference type="NCBI Taxonomy" id="431061"/>
    <lineage>
        <taxon>Bacteria</taxon>
        <taxon>Pseudomonadati</taxon>
        <taxon>Pseudomonadota</taxon>
        <taxon>Betaproteobacteria</taxon>
        <taxon>Burkholderiales</taxon>
        <taxon>Sphaerotilaceae</taxon>
        <taxon>Roseateles</taxon>
    </lineage>
</organism>
<dbReference type="InterPro" id="IPR036388">
    <property type="entry name" value="WH-like_DNA-bd_sf"/>
</dbReference>